<dbReference type="EMBL" id="CM018049">
    <property type="protein sequence ID" value="KAA8520103.1"/>
    <property type="molecule type" value="Genomic_DNA"/>
</dbReference>
<sequence>MLDKFPSAVEPVVWWPQQPEKQVKGLSGRTDKNGWNGKPSSSRHAFMGSPSHGASAAVVGCVTGALASVVNIFEHGGQVGMAFEMYRSNTGFFSLMEEFIESNLKERDLERRESGELFEMKVALQLGKSLSELKDLLAASSSKGNVIEEFASKLF</sequence>
<evidence type="ECO:0000313" key="2">
    <source>
        <dbReference type="EMBL" id="KAA8520103.1"/>
    </source>
</evidence>
<dbReference type="Proteomes" id="UP000325577">
    <property type="component" value="Linkage Group LG6"/>
</dbReference>
<dbReference type="AlphaFoldDB" id="A0A5J4ZML5"/>
<organism evidence="2 3">
    <name type="scientific">Nyssa sinensis</name>
    <dbReference type="NCBI Taxonomy" id="561372"/>
    <lineage>
        <taxon>Eukaryota</taxon>
        <taxon>Viridiplantae</taxon>
        <taxon>Streptophyta</taxon>
        <taxon>Embryophyta</taxon>
        <taxon>Tracheophyta</taxon>
        <taxon>Spermatophyta</taxon>
        <taxon>Magnoliopsida</taxon>
        <taxon>eudicotyledons</taxon>
        <taxon>Gunneridae</taxon>
        <taxon>Pentapetalae</taxon>
        <taxon>asterids</taxon>
        <taxon>Cornales</taxon>
        <taxon>Nyssaceae</taxon>
        <taxon>Nyssa</taxon>
    </lineage>
</organism>
<gene>
    <name evidence="2" type="ORF">F0562_014359</name>
</gene>
<evidence type="ECO:0000256" key="1">
    <source>
        <dbReference type="SAM" id="MobiDB-lite"/>
    </source>
</evidence>
<proteinExistence type="predicted"/>
<dbReference type="Pfam" id="PF14476">
    <property type="entry name" value="Chloroplast_duf"/>
    <property type="match status" value="2"/>
</dbReference>
<evidence type="ECO:0000313" key="3">
    <source>
        <dbReference type="Proteomes" id="UP000325577"/>
    </source>
</evidence>
<reference evidence="2 3" key="1">
    <citation type="submission" date="2019-09" db="EMBL/GenBank/DDBJ databases">
        <title>A chromosome-level genome assembly of the Chinese tupelo Nyssa sinensis.</title>
        <authorList>
            <person name="Yang X."/>
            <person name="Kang M."/>
            <person name="Yang Y."/>
            <person name="Xiong H."/>
            <person name="Wang M."/>
            <person name="Zhang Z."/>
            <person name="Wang Z."/>
            <person name="Wu H."/>
            <person name="Ma T."/>
            <person name="Liu J."/>
            <person name="Xi Z."/>
        </authorList>
    </citation>
    <scope>NUCLEOTIDE SEQUENCE [LARGE SCALE GENOMIC DNA]</scope>
    <source>
        <strain evidence="2">J267</strain>
        <tissue evidence="2">Leaf</tissue>
    </source>
</reference>
<protein>
    <submittedName>
        <fullName evidence="2">Uncharacterized protein</fullName>
    </submittedName>
</protein>
<keyword evidence="3" id="KW-1185">Reference proteome</keyword>
<dbReference type="InterPro" id="IPR027949">
    <property type="entry name" value="Chloroplast_duf"/>
</dbReference>
<feature type="region of interest" description="Disordered" evidence="1">
    <location>
        <begin position="20"/>
        <end position="47"/>
    </location>
</feature>
<name>A0A5J4ZML5_9ASTE</name>
<dbReference type="PANTHER" id="PTHR33358">
    <property type="entry name" value="F-BOX PROTEIN WITH A DOMAIN PROTEIN"/>
    <property type="match status" value="1"/>
</dbReference>
<dbReference type="OrthoDB" id="1897643at2759"/>
<accession>A0A5J4ZML5</accession>
<dbReference type="PANTHER" id="PTHR33358:SF12">
    <property type="entry name" value="F-BOX PROTEIN WITH A DOMAIN PROTEIN"/>
    <property type="match status" value="1"/>
</dbReference>